<dbReference type="InterPro" id="IPR036412">
    <property type="entry name" value="HAD-like_sf"/>
</dbReference>
<reference evidence="1" key="1">
    <citation type="submission" date="2022-06" db="EMBL/GenBank/DDBJ databases">
        <title>Diverse halophilic archaea isolated from saline environments.</title>
        <authorList>
            <person name="Cui H.-L."/>
        </authorList>
    </citation>
    <scope>NUCLEOTIDE SEQUENCE</scope>
    <source>
        <strain evidence="1">WLHS1</strain>
    </source>
</reference>
<gene>
    <name evidence="1" type="ORF">NGM29_02630</name>
</gene>
<dbReference type="EMBL" id="CP100355">
    <property type="protein sequence ID" value="UTF54199.1"/>
    <property type="molecule type" value="Genomic_DNA"/>
</dbReference>
<dbReference type="PIRSF" id="PIRSF000915">
    <property type="entry name" value="PGP-type_phosphatase"/>
    <property type="match status" value="1"/>
</dbReference>
<dbReference type="Proteomes" id="UP001056855">
    <property type="component" value="Chromosome"/>
</dbReference>
<keyword evidence="1" id="KW-0378">Hydrolase</keyword>
<dbReference type="PANTHER" id="PTHR19288:SF46">
    <property type="entry name" value="HALOACID DEHALOGENASE-LIKE HYDROLASE DOMAIN-CONTAINING PROTEIN 2"/>
    <property type="match status" value="1"/>
</dbReference>
<dbReference type="RefSeq" id="WP_254158736.1">
    <property type="nucleotide sequence ID" value="NZ_CP100355.1"/>
</dbReference>
<dbReference type="Gene3D" id="3.40.50.1000">
    <property type="entry name" value="HAD superfamily/HAD-like"/>
    <property type="match status" value="2"/>
</dbReference>
<dbReference type="GO" id="GO:0016791">
    <property type="term" value="F:phosphatase activity"/>
    <property type="evidence" value="ECO:0007669"/>
    <property type="project" value="TreeGrafter"/>
</dbReference>
<accession>A0A9E7NC09</accession>
<dbReference type="NCBIfam" id="TIGR01460">
    <property type="entry name" value="HAD-SF-IIA"/>
    <property type="match status" value="1"/>
</dbReference>
<dbReference type="GeneID" id="73288906"/>
<sequence length="261" mass="27909">MKTRYEGAIIDLDGTMYRGDSALEGAVAAVERLRAAGVSTVFLTNNPIKRRTVYVERLRSFGIDVVREDVINSAAIAGDFLAETHPDEPTFVVGEDPLVAELEAAGVPVTADPAEATVVLASMDRAFSYDDLRDALVAFENDPAFYATNPDRTCPVEGGEIPDAAAMIGAIEGLTGRELDRVLGKPSRIAVAVAADRLGVDPERCLVVGDRLETDVVMGQRAGMTPVLVLSGVTDHEDLERSSIEPGYVLESLGEIETVFE</sequence>
<dbReference type="GO" id="GO:0005737">
    <property type="term" value="C:cytoplasm"/>
    <property type="evidence" value="ECO:0007669"/>
    <property type="project" value="TreeGrafter"/>
</dbReference>
<dbReference type="InterPro" id="IPR006357">
    <property type="entry name" value="HAD-SF_hydro_IIA"/>
</dbReference>
<proteinExistence type="predicted"/>
<dbReference type="SUPFAM" id="SSF56784">
    <property type="entry name" value="HAD-like"/>
    <property type="match status" value="1"/>
</dbReference>
<evidence type="ECO:0000313" key="1">
    <source>
        <dbReference type="EMBL" id="UTF54199.1"/>
    </source>
</evidence>
<dbReference type="InterPro" id="IPR023214">
    <property type="entry name" value="HAD_sf"/>
</dbReference>
<organism evidence="1 2">
    <name type="scientific">Natronosalvus rutilus</name>
    <dbReference type="NCBI Taxonomy" id="2953753"/>
    <lineage>
        <taxon>Archaea</taxon>
        <taxon>Methanobacteriati</taxon>
        <taxon>Methanobacteriota</taxon>
        <taxon>Stenosarchaea group</taxon>
        <taxon>Halobacteria</taxon>
        <taxon>Halobacteriales</taxon>
        <taxon>Natrialbaceae</taxon>
        <taxon>Natronosalvus</taxon>
    </lineage>
</organism>
<protein>
    <submittedName>
        <fullName evidence="1">HAD-IIA family hydrolase</fullName>
    </submittedName>
</protein>
<dbReference type="KEGG" id="sawl:NGM29_02630"/>
<dbReference type="AlphaFoldDB" id="A0A9E7NC09"/>
<name>A0A9E7NC09_9EURY</name>
<dbReference type="Pfam" id="PF13242">
    <property type="entry name" value="Hydrolase_like"/>
    <property type="match status" value="1"/>
</dbReference>
<keyword evidence="2" id="KW-1185">Reference proteome</keyword>
<dbReference type="PANTHER" id="PTHR19288">
    <property type="entry name" value="4-NITROPHENYLPHOSPHATASE-RELATED"/>
    <property type="match status" value="1"/>
</dbReference>
<dbReference type="Pfam" id="PF13344">
    <property type="entry name" value="Hydrolase_6"/>
    <property type="match status" value="1"/>
</dbReference>
<evidence type="ECO:0000313" key="2">
    <source>
        <dbReference type="Proteomes" id="UP001056855"/>
    </source>
</evidence>